<comment type="subcellular location">
    <subcellularLocation>
        <location evidence="1">Nucleus envelope</location>
    </subcellularLocation>
    <subcellularLocation>
        <location evidence="4">Nucleus</location>
        <location evidence="4">Nuclear pore complex</location>
    </subcellularLocation>
</comment>
<evidence type="ECO:0000256" key="2">
    <source>
        <dbReference type="ARBA" id="ARBA00010186"/>
    </source>
</evidence>
<keyword evidence="4" id="KW-0472">Membrane</keyword>
<dbReference type="InterPro" id="IPR007231">
    <property type="entry name" value="Nucleoporin_int_Nup93/Nic96"/>
</dbReference>
<name>A0ABP0MGW2_9DINO</name>
<evidence type="ECO:0000256" key="3">
    <source>
        <dbReference type="ARBA" id="ARBA00023242"/>
    </source>
</evidence>
<keyword evidence="4" id="KW-0811">Translocation</keyword>
<evidence type="ECO:0000256" key="1">
    <source>
        <dbReference type="ARBA" id="ARBA00004259"/>
    </source>
</evidence>
<proteinExistence type="inferred from homology"/>
<accession>A0ABP0MGW2</accession>
<sequence>MATTALPSPVDVHSEGLRQLERAERLAEAASSQGRRAATQGRSTAVHKSLEQLFGEARARSQSGPVWGTFGSREPRLLQTPQAQRLERDVAEFSLATQASAKQQDVDPSVGLQEFFGFRHERVIVEAVEESYRDCLRCCERHSFDRLTADWEETKSQFLGNFQLAGDAPGASAVGAAIPPQQDAAIIDALTSEPLSPQLVQRIAHWSAASCPAYQAELKECWSILSYELKMTLQSITGGAIKYLQTRYFEEMKSLVYNHVEAALGGHPDAWSLVRAHGRLKFQTAAFPSNVTHVWYAAYVAARSGLSSLLVELPDKAGPCSERAMLRPVCLLLAKRLQAIDPSQTSEMAGSQIDSADLLRADVEETSGFQDVLVSLLLGRGFAFGRLPEGTVEDWLWFRLHLVHLLGQDDDQSPEFKNQLEKLRYQAASLGPSHFDTPEPRPEPSNGQSRPSRGASGLGLGLVPSNAMQSLNSVKVFLLTAQFGLVLQQLQLQDRSLRGVALHMALLLRRSGAFDAVKSLEAPVDVSAFLCDYASNFASRDQLQYFRALDVSERVQALQRLLLRGAAGDELLGYIDPNGRHRPGLLEQTLQEDGGEQSEFVELCSKAGRQAAEQGQYREAIRLLHLGRCYSEVLQVLCRCLCLPIWREQDNSEAIILAQDIQRFFDIYERNLDRYALSSQVWAIARKLYATRMFHSFCDRGEPENALDVFDREQLLCWGAPEAEEISAEYPRIVADYIRVLNYAASRGAMATYALQERLRQLQCFLARNSRMVLDQETHASLAQLGLCC</sequence>
<reference evidence="6 7" key="1">
    <citation type="submission" date="2024-02" db="EMBL/GenBank/DDBJ databases">
        <authorList>
            <person name="Chen Y."/>
            <person name="Shah S."/>
            <person name="Dougan E. K."/>
            <person name="Thang M."/>
            <person name="Chan C."/>
        </authorList>
    </citation>
    <scope>NUCLEOTIDE SEQUENCE [LARGE SCALE GENOMIC DNA]</scope>
</reference>
<dbReference type="Proteomes" id="UP001642464">
    <property type="component" value="Unassembled WGS sequence"/>
</dbReference>
<feature type="region of interest" description="Disordered" evidence="5">
    <location>
        <begin position="24"/>
        <end position="45"/>
    </location>
</feature>
<feature type="region of interest" description="Disordered" evidence="5">
    <location>
        <begin position="431"/>
        <end position="456"/>
    </location>
</feature>
<evidence type="ECO:0000256" key="4">
    <source>
        <dbReference type="RuleBase" id="RU364035"/>
    </source>
</evidence>
<dbReference type="PANTHER" id="PTHR11225">
    <property type="entry name" value="NUCLEAR PORE COMPLEX PROTEIN NUP93 NUCLEOPORIN NUP93 DEAD EYE PROTEIN"/>
    <property type="match status" value="1"/>
</dbReference>
<gene>
    <name evidence="6" type="ORF">SCF082_LOCUS27814</name>
</gene>
<keyword evidence="4" id="KW-0906">Nuclear pore complex</keyword>
<keyword evidence="3 4" id="KW-0539">Nucleus</keyword>
<dbReference type="Pfam" id="PF04097">
    <property type="entry name" value="Nic96"/>
    <property type="match status" value="1"/>
</dbReference>
<evidence type="ECO:0000256" key="5">
    <source>
        <dbReference type="SAM" id="MobiDB-lite"/>
    </source>
</evidence>
<keyword evidence="4" id="KW-0509">mRNA transport</keyword>
<evidence type="ECO:0000313" key="7">
    <source>
        <dbReference type="Proteomes" id="UP001642464"/>
    </source>
</evidence>
<organism evidence="6 7">
    <name type="scientific">Durusdinium trenchii</name>
    <dbReference type="NCBI Taxonomy" id="1381693"/>
    <lineage>
        <taxon>Eukaryota</taxon>
        <taxon>Sar</taxon>
        <taxon>Alveolata</taxon>
        <taxon>Dinophyceae</taxon>
        <taxon>Suessiales</taxon>
        <taxon>Symbiodiniaceae</taxon>
        <taxon>Durusdinium</taxon>
    </lineage>
</organism>
<evidence type="ECO:0000313" key="6">
    <source>
        <dbReference type="EMBL" id="CAK9050421.1"/>
    </source>
</evidence>
<comment type="similarity">
    <text evidence="2 4">Belongs to the nucleoporin interacting component (NIC) family.</text>
</comment>
<keyword evidence="4" id="KW-0813">Transport</keyword>
<comment type="caution">
    <text evidence="6">The sequence shown here is derived from an EMBL/GenBank/DDBJ whole genome shotgun (WGS) entry which is preliminary data.</text>
</comment>
<protein>
    <recommendedName>
        <fullName evidence="4">Nuclear pore protein</fullName>
    </recommendedName>
</protein>
<keyword evidence="7" id="KW-1185">Reference proteome</keyword>
<keyword evidence="4" id="KW-0653">Protein transport</keyword>
<dbReference type="PANTHER" id="PTHR11225:SF4">
    <property type="entry name" value="NUCLEAR PORE COMPLEX PROTEIN NUP93"/>
    <property type="match status" value="1"/>
</dbReference>
<dbReference type="EMBL" id="CAXAMM010021680">
    <property type="protein sequence ID" value="CAK9050421.1"/>
    <property type="molecule type" value="Genomic_DNA"/>
</dbReference>